<evidence type="ECO:0000313" key="3">
    <source>
        <dbReference type="Proteomes" id="UP000250235"/>
    </source>
</evidence>
<dbReference type="Proteomes" id="UP000250235">
    <property type="component" value="Unassembled WGS sequence"/>
</dbReference>
<evidence type="ECO:0000256" key="1">
    <source>
        <dbReference type="SAM" id="MobiDB-lite"/>
    </source>
</evidence>
<evidence type="ECO:0000313" key="2">
    <source>
        <dbReference type="EMBL" id="KZV28316.1"/>
    </source>
</evidence>
<protein>
    <submittedName>
        <fullName evidence="2">Uncharacterized protein</fullName>
    </submittedName>
</protein>
<dbReference type="EMBL" id="KV010151">
    <property type="protein sequence ID" value="KZV28316.1"/>
    <property type="molecule type" value="Genomic_DNA"/>
</dbReference>
<reference evidence="2 3" key="1">
    <citation type="journal article" date="2015" name="Proc. Natl. Acad. Sci. U.S.A.">
        <title>The resurrection genome of Boea hygrometrica: A blueprint for survival of dehydration.</title>
        <authorList>
            <person name="Xiao L."/>
            <person name="Yang G."/>
            <person name="Zhang L."/>
            <person name="Yang X."/>
            <person name="Zhao S."/>
            <person name="Ji Z."/>
            <person name="Zhou Q."/>
            <person name="Hu M."/>
            <person name="Wang Y."/>
            <person name="Chen M."/>
            <person name="Xu Y."/>
            <person name="Jin H."/>
            <person name="Xiao X."/>
            <person name="Hu G."/>
            <person name="Bao F."/>
            <person name="Hu Y."/>
            <person name="Wan P."/>
            <person name="Li L."/>
            <person name="Deng X."/>
            <person name="Kuang T."/>
            <person name="Xiang C."/>
            <person name="Zhu J.K."/>
            <person name="Oliver M.J."/>
            <person name="He Y."/>
        </authorList>
    </citation>
    <scope>NUCLEOTIDE SEQUENCE [LARGE SCALE GENOMIC DNA]</scope>
    <source>
        <strain evidence="3">cv. XS01</strain>
    </source>
</reference>
<gene>
    <name evidence="2" type="ORF">F511_11677</name>
</gene>
<sequence>MLATTDQLFASAAHSADIILSSQRLFHLLLSATSESSSSDFFIRLLLFTPKQTSPIHAKSDFFFSLHDATNSKYSWTKRKRSCPRRTPHLDLLSRSIMYTPTKQSQGFLVQLTFLLDKLVQSDLGESVKLHPLKVLNNKSVHTYMKNNMGVGPAGETVKISGETAVVANINSSQTALETNLVRQLTENQLQIASDLYVKMHLAELVSHLKEVGDAQKGKDQSVKREGCGDLGRV</sequence>
<accession>A0A2Z7B8V7</accession>
<organism evidence="2 3">
    <name type="scientific">Dorcoceras hygrometricum</name>
    <dbReference type="NCBI Taxonomy" id="472368"/>
    <lineage>
        <taxon>Eukaryota</taxon>
        <taxon>Viridiplantae</taxon>
        <taxon>Streptophyta</taxon>
        <taxon>Embryophyta</taxon>
        <taxon>Tracheophyta</taxon>
        <taxon>Spermatophyta</taxon>
        <taxon>Magnoliopsida</taxon>
        <taxon>eudicotyledons</taxon>
        <taxon>Gunneridae</taxon>
        <taxon>Pentapetalae</taxon>
        <taxon>asterids</taxon>
        <taxon>lamiids</taxon>
        <taxon>Lamiales</taxon>
        <taxon>Gesneriaceae</taxon>
        <taxon>Didymocarpoideae</taxon>
        <taxon>Trichosporeae</taxon>
        <taxon>Loxocarpinae</taxon>
        <taxon>Dorcoceras</taxon>
    </lineage>
</organism>
<keyword evidence="3" id="KW-1185">Reference proteome</keyword>
<name>A0A2Z7B8V7_9LAMI</name>
<dbReference type="AlphaFoldDB" id="A0A2Z7B8V7"/>
<feature type="region of interest" description="Disordered" evidence="1">
    <location>
        <begin position="214"/>
        <end position="234"/>
    </location>
</feature>
<proteinExistence type="predicted"/>